<evidence type="ECO:0000256" key="2">
    <source>
        <dbReference type="ARBA" id="ARBA00022692"/>
    </source>
</evidence>
<feature type="transmembrane region" description="Helical" evidence="7">
    <location>
        <begin position="63"/>
        <end position="80"/>
    </location>
</feature>
<reference evidence="10 11" key="1">
    <citation type="submission" date="2016-10" db="EMBL/GenBank/DDBJ databases">
        <authorList>
            <person name="de Groot N.N."/>
        </authorList>
    </citation>
    <scope>NUCLEOTIDE SEQUENCE [LARGE SCALE GENOMIC DNA]</scope>
    <source>
        <strain evidence="10 11">DSM 28129</strain>
    </source>
</reference>
<sequence length="592" mass="68117">MNIVRELIYITRYIFVSAYKHGSKFLVYYTLFSITTSLLPFVFIIMPKLLIEELMTTCRASHLLLIIGISSLIYTLIIMLKNYFNAKSVPCFVSFRYELTMKHWEKTMQKEFESLEDSENLDLNNRALRAVASTGQGFEAVLKKHFELLSNILSILGYGLILSKLNFFVIILIFLILSLNFFVDFRAKQYDQKLNVALSSTQRKEKYMKNIMNDFTYAKDIRLYDMAKWIRCEYETICNKIVSVQSQIMRRYLVSSIFTIVTNSIQLAIINGYLIYRVIVKSIMIADLVMFFSTINRLIESLGRCIQIVTEILKEFMIIKDYKLYMDTNPIEENKLSLDTKIISNIKFENVFYKYPNSNQNILENISTIIEKGKRIAIVGPNGSGKTTFIKLLLKLYGVTDGAIYLDGKNIQEFIPDTYFALFSVVFQDVKVLAFSIWENVSLQELNIEDKAKVIDSIFKAGLENKIKSLPNGVYTNLLKIFDENGIDLSGGEKQKLAIARALYKDAPIVILDEPTAALDPLAEHEIYSNFNTVANNKTAIYVSHRLSSTRFCDSIIVFDKGTIVECGTHSDLLERNGLYANMFRMQAQYFI</sequence>
<dbReference type="PROSITE" id="PS00211">
    <property type="entry name" value="ABC_TRANSPORTER_1"/>
    <property type="match status" value="1"/>
</dbReference>
<keyword evidence="5 7" id="KW-1133">Transmembrane helix</keyword>
<dbReference type="InterPro" id="IPR003439">
    <property type="entry name" value="ABC_transporter-like_ATP-bd"/>
</dbReference>
<dbReference type="PROSITE" id="PS50929">
    <property type="entry name" value="ABC_TM1F"/>
    <property type="match status" value="1"/>
</dbReference>
<dbReference type="GO" id="GO:0140359">
    <property type="term" value="F:ABC-type transporter activity"/>
    <property type="evidence" value="ECO:0007669"/>
    <property type="project" value="InterPro"/>
</dbReference>
<evidence type="ECO:0000259" key="8">
    <source>
        <dbReference type="PROSITE" id="PS50893"/>
    </source>
</evidence>
<dbReference type="AlphaFoldDB" id="A0A1G7K9F4"/>
<accession>A0A1G7K9F4</accession>
<dbReference type="InterPro" id="IPR027417">
    <property type="entry name" value="P-loop_NTPase"/>
</dbReference>
<dbReference type="PANTHER" id="PTHR24221">
    <property type="entry name" value="ATP-BINDING CASSETTE SUB-FAMILY B"/>
    <property type="match status" value="1"/>
</dbReference>
<dbReference type="SUPFAM" id="SSF52540">
    <property type="entry name" value="P-loop containing nucleoside triphosphate hydrolases"/>
    <property type="match status" value="1"/>
</dbReference>
<protein>
    <submittedName>
        <fullName evidence="10">ABC transporter</fullName>
    </submittedName>
</protein>
<dbReference type="InterPro" id="IPR011527">
    <property type="entry name" value="ABC1_TM_dom"/>
</dbReference>
<keyword evidence="3" id="KW-0547">Nucleotide-binding</keyword>
<dbReference type="InterPro" id="IPR003593">
    <property type="entry name" value="AAA+_ATPase"/>
</dbReference>
<dbReference type="SUPFAM" id="SSF90123">
    <property type="entry name" value="ABC transporter transmembrane region"/>
    <property type="match status" value="1"/>
</dbReference>
<dbReference type="InterPro" id="IPR039421">
    <property type="entry name" value="Type_1_exporter"/>
</dbReference>
<dbReference type="STRING" id="670482.SAMN04488542_10956"/>
<dbReference type="GO" id="GO:0005524">
    <property type="term" value="F:ATP binding"/>
    <property type="evidence" value="ECO:0007669"/>
    <property type="project" value="UniProtKB-KW"/>
</dbReference>
<dbReference type="Proteomes" id="UP000198972">
    <property type="component" value="Unassembled WGS sequence"/>
</dbReference>
<evidence type="ECO:0000313" key="11">
    <source>
        <dbReference type="Proteomes" id="UP000198972"/>
    </source>
</evidence>
<dbReference type="Gene3D" id="1.20.1560.10">
    <property type="entry name" value="ABC transporter type 1, transmembrane domain"/>
    <property type="match status" value="1"/>
</dbReference>
<feature type="transmembrane region" description="Helical" evidence="7">
    <location>
        <begin position="252"/>
        <end position="276"/>
    </location>
</feature>
<dbReference type="Pfam" id="PF00005">
    <property type="entry name" value="ABC_tran"/>
    <property type="match status" value="1"/>
</dbReference>
<evidence type="ECO:0000256" key="1">
    <source>
        <dbReference type="ARBA" id="ARBA00004651"/>
    </source>
</evidence>
<feature type="transmembrane region" description="Helical" evidence="7">
    <location>
        <begin position="26"/>
        <end position="51"/>
    </location>
</feature>
<evidence type="ECO:0000259" key="9">
    <source>
        <dbReference type="PROSITE" id="PS50929"/>
    </source>
</evidence>
<feature type="transmembrane region" description="Helical" evidence="7">
    <location>
        <begin position="155"/>
        <end position="183"/>
    </location>
</feature>
<dbReference type="PROSITE" id="PS50893">
    <property type="entry name" value="ABC_TRANSPORTER_2"/>
    <property type="match status" value="1"/>
</dbReference>
<gene>
    <name evidence="10" type="ORF">SAMN04488542_10956</name>
</gene>
<dbReference type="GO" id="GO:0016887">
    <property type="term" value="F:ATP hydrolysis activity"/>
    <property type="evidence" value="ECO:0007669"/>
    <property type="project" value="InterPro"/>
</dbReference>
<organism evidence="10 11">
    <name type="scientific">Fontibacillus panacisegetis</name>
    <dbReference type="NCBI Taxonomy" id="670482"/>
    <lineage>
        <taxon>Bacteria</taxon>
        <taxon>Bacillati</taxon>
        <taxon>Bacillota</taxon>
        <taxon>Bacilli</taxon>
        <taxon>Bacillales</taxon>
        <taxon>Paenibacillaceae</taxon>
        <taxon>Fontibacillus</taxon>
    </lineage>
</organism>
<feature type="domain" description="ABC transporter" evidence="8">
    <location>
        <begin position="346"/>
        <end position="586"/>
    </location>
</feature>
<dbReference type="PANTHER" id="PTHR24221:SF646">
    <property type="entry name" value="HAEMOLYSIN SECRETION ATP-BINDING PROTEIN"/>
    <property type="match status" value="1"/>
</dbReference>
<evidence type="ECO:0000256" key="4">
    <source>
        <dbReference type="ARBA" id="ARBA00022840"/>
    </source>
</evidence>
<keyword evidence="4" id="KW-0067">ATP-binding</keyword>
<comment type="subcellular location">
    <subcellularLocation>
        <location evidence="1">Cell membrane</location>
        <topology evidence="1">Multi-pass membrane protein</topology>
    </subcellularLocation>
</comment>
<dbReference type="SMART" id="SM00382">
    <property type="entry name" value="AAA"/>
    <property type="match status" value="1"/>
</dbReference>
<evidence type="ECO:0000313" key="10">
    <source>
        <dbReference type="EMBL" id="SDF33594.1"/>
    </source>
</evidence>
<proteinExistence type="predicted"/>
<dbReference type="EMBL" id="FNBG01000009">
    <property type="protein sequence ID" value="SDF33594.1"/>
    <property type="molecule type" value="Genomic_DNA"/>
</dbReference>
<feature type="domain" description="ABC transmembrane type-1" evidence="9">
    <location>
        <begin position="146"/>
        <end position="314"/>
    </location>
</feature>
<keyword evidence="11" id="KW-1185">Reference proteome</keyword>
<dbReference type="InterPro" id="IPR017871">
    <property type="entry name" value="ABC_transporter-like_CS"/>
</dbReference>
<dbReference type="InterPro" id="IPR036640">
    <property type="entry name" value="ABC1_TM_sf"/>
</dbReference>
<evidence type="ECO:0000256" key="7">
    <source>
        <dbReference type="SAM" id="Phobius"/>
    </source>
</evidence>
<dbReference type="GO" id="GO:0005886">
    <property type="term" value="C:plasma membrane"/>
    <property type="evidence" value="ECO:0007669"/>
    <property type="project" value="UniProtKB-SubCell"/>
</dbReference>
<dbReference type="Gene3D" id="3.40.50.300">
    <property type="entry name" value="P-loop containing nucleotide triphosphate hydrolases"/>
    <property type="match status" value="1"/>
</dbReference>
<evidence type="ECO:0000256" key="6">
    <source>
        <dbReference type="ARBA" id="ARBA00023136"/>
    </source>
</evidence>
<dbReference type="GO" id="GO:0034040">
    <property type="term" value="F:ATPase-coupled lipid transmembrane transporter activity"/>
    <property type="evidence" value="ECO:0007669"/>
    <property type="project" value="TreeGrafter"/>
</dbReference>
<keyword evidence="2 7" id="KW-0812">Transmembrane</keyword>
<evidence type="ECO:0000256" key="5">
    <source>
        <dbReference type="ARBA" id="ARBA00022989"/>
    </source>
</evidence>
<name>A0A1G7K9F4_9BACL</name>
<dbReference type="RefSeq" id="WP_091229053.1">
    <property type="nucleotide sequence ID" value="NZ_FNBG01000009.1"/>
</dbReference>
<evidence type="ECO:0000256" key="3">
    <source>
        <dbReference type="ARBA" id="ARBA00022741"/>
    </source>
</evidence>
<dbReference type="OrthoDB" id="9806127at2"/>
<keyword evidence="6 7" id="KW-0472">Membrane</keyword>